<comment type="similarity">
    <text evidence="4">Belongs to the GART family.</text>
</comment>
<keyword evidence="5" id="KW-0472">Membrane</keyword>
<name>A0ABV8PUV5_9BACT</name>
<dbReference type="GO" id="GO:0004644">
    <property type="term" value="F:phosphoribosylglycinamide formyltransferase activity"/>
    <property type="evidence" value="ECO:0007669"/>
    <property type="project" value="UniProtKB-EC"/>
</dbReference>
<comment type="caution">
    <text evidence="7">The sequence shown here is derived from an EMBL/GenBank/DDBJ whole genome shotgun (WGS) entry which is preliminary data.</text>
</comment>
<feature type="transmembrane region" description="Helical" evidence="5">
    <location>
        <begin position="46"/>
        <end position="78"/>
    </location>
</feature>
<dbReference type="PANTHER" id="PTHR43369">
    <property type="entry name" value="PHOSPHORIBOSYLGLYCINAMIDE FORMYLTRANSFERASE"/>
    <property type="match status" value="1"/>
</dbReference>
<keyword evidence="5" id="KW-0812">Transmembrane</keyword>
<feature type="binding site" evidence="4">
    <location>
        <begin position="107"/>
        <end position="109"/>
    </location>
    <ligand>
        <name>N(1)-(5-phospho-beta-D-ribosyl)glycinamide</name>
        <dbReference type="ChEBI" id="CHEBI:143788"/>
    </ligand>
</feature>
<dbReference type="HAMAP" id="MF_01930">
    <property type="entry name" value="PurN"/>
    <property type="match status" value="1"/>
</dbReference>
<protein>
    <recommendedName>
        <fullName evidence="4">Phosphoribosylglycinamide formyltransferase</fullName>
        <ecNumber evidence="4">2.1.2.2</ecNumber>
    </recommendedName>
    <alternativeName>
        <fullName evidence="4">5'-phosphoribosylglycinamide transformylase</fullName>
    </alternativeName>
    <alternativeName>
        <fullName evidence="4">GAR transformylase</fullName>
        <shortName evidence="4">GART</shortName>
    </alternativeName>
</protein>
<evidence type="ECO:0000256" key="2">
    <source>
        <dbReference type="ARBA" id="ARBA00022679"/>
    </source>
</evidence>
<keyword evidence="2 4" id="KW-0808">Transferase</keyword>
<dbReference type="InterPro" id="IPR004607">
    <property type="entry name" value="GART"/>
</dbReference>
<accession>A0ABV8PUV5</accession>
<sequence length="286" mass="32153">MVKKWKEKWKVSWLQFTLIICTFAFGGSLCGITGRKLLSYISIEKGFIYLIIYIITISILWPFCVLFVSIPLGQFTFFRNYLHRMSKRMTGKVTSTKQIAIFASGAGSNAAKIIEHLQHNQYIKVKLVVCNKPEAGVLAIAELNNIETLLIEKEPFFRGDAYVNILKAKQIDFIVLAGFLWKVPAALIKAYPDKIINIHPALLPKYGGKGMYGHFVHEAVVANGETESGITIHYVNENFDEGKHIFQASCAVTKADTPDTVAAKIHQLEHLHFPRIVEEVVLSANK</sequence>
<dbReference type="InterPro" id="IPR002376">
    <property type="entry name" value="Formyl_transf_N"/>
</dbReference>
<gene>
    <name evidence="4" type="primary">purN</name>
    <name evidence="7" type="ORF">ACFOW1_08475</name>
</gene>
<evidence type="ECO:0000313" key="8">
    <source>
        <dbReference type="Proteomes" id="UP001595906"/>
    </source>
</evidence>
<comment type="function">
    <text evidence="4">Catalyzes the transfer of a formyl group from 10-formyltetrahydrofolate to 5-phospho-ribosyl-glycinamide (GAR), producing 5-phospho-ribosyl-N-formylglycinamide (FGAR) and tetrahydrofolate.</text>
</comment>
<dbReference type="PANTHER" id="PTHR43369:SF2">
    <property type="entry name" value="PHOSPHORIBOSYLGLYCINAMIDE FORMYLTRANSFERASE"/>
    <property type="match status" value="1"/>
</dbReference>
<dbReference type="Pfam" id="PF00551">
    <property type="entry name" value="Formyl_trans_N"/>
    <property type="match status" value="1"/>
</dbReference>
<comment type="catalytic activity">
    <reaction evidence="4">
        <text>N(1)-(5-phospho-beta-D-ribosyl)glycinamide + (6R)-10-formyltetrahydrofolate = N(2)-formyl-N(1)-(5-phospho-beta-D-ribosyl)glycinamide + (6S)-5,6,7,8-tetrahydrofolate + H(+)</text>
        <dbReference type="Rhea" id="RHEA:15053"/>
        <dbReference type="ChEBI" id="CHEBI:15378"/>
        <dbReference type="ChEBI" id="CHEBI:57453"/>
        <dbReference type="ChEBI" id="CHEBI:143788"/>
        <dbReference type="ChEBI" id="CHEBI:147286"/>
        <dbReference type="ChEBI" id="CHEBI:195366"/>
        <dbReference type="EC" id="2.1.2.2"/>
    </reaction>
</comment>
<comment type="caution">
    <text evidence="4">Lacks conserved residue(s) required for the propagation of feature annotation.</text>
</comment>
<evidence type="ECO:0000256" key="1">
    <source>
        <dbReference type="ARBA" id="ARBA00005054"/>
    </source>
</evidence>
<dbReference type="CDD" id="cd08645">
    <property type="entry name" value="FMT_core_GART"/>
    <property type="match status" value="1"/>
</dbReference>
<feature type="active site" description="Proton donor" evidence="4">
    <location>
        <position position="199"/>
    </location>
</feature>
<feature type="domain" description="Formyl transferase N-terminal" evidence="6">
    <location>
        <begin position="97"/>
        <end position="276"/>
    </location>
</feature>
<dbReference type="EC" id="2.1.2.2" evidence="4"/>
<keyword evidence="5" id="KW-1133">Transmembrane helix</keyword>
<evidence type="ECO:0000256" key="3">
    <source>
        <dbReference type="ARBA" id="ARBA00022755"/>
    </source>
</evidence>
<dbReference type="Gene3D" id="3.40.50.170">
    <property type="entry name" value="Formyl transferase, N-terminal domain"/>
    <property type="match status" value="1"/>
</dbReference>
<reference evidence="8" key="1">
    <citation type="journal article" date="2019" name="Int. J. Syst. Evol. Microbiol.">
        <title>The Global Catalogue of Microorganisms (GCM) 10K type strain sequencing project: providing services to taxonomists for standard genome sequencing and annotation.</title>
        <authorList>
            <consortium name="The Broad Institute Genomics Platform"/>
            <consortium name="The Broad Institute Genome Sequencing Center for Infectious Disease"/>
            <person name="Wu L."/>
            <person name="Ma J."/>
        </authorList>
    </citation>
    <scope>NUCLEOTIDE SEQUENCE [LARGE SCALE GENOMIC DNA]</scope>
    <source>
        <strain evidence="8">CECT 8010</strain>
    </source>
</reference>
<dbReference type="Proteomes" id="UP001595906">
    <property type="component" value="Unassembled WGS sequence"/>
</dbReference>
<evidence type="ECO:0000256" key="4">
    <source>
        <dbReference type="HAMAP-Rule" id="MF_01930"/>
    </source>
</evidence>
<evidence type="ECO:0000313" key="7">
    <source>
        <dbReference type="EMBL" id="MFC4231924.1"/>
    </source>
</evidence>
<dbReference type="RefSeq" id="WP_379013572.1">
    <property type="nucleotide sequence ID" value="NZ_JBHSDC010000012.1"/>
</dbReference>
<comment type="pathway">
    <text evidence="1 4">Purine metabolism; IMP biosynthesis via de novo pathway; N(2)-formyl-N(1)-(5-phospho-D-ribosyl)glycinamide from N(1)-(5-phospho-D-ribosyl)glycinamide (10-formyl THF route): step 1/1.</text>
</comment>
<evidence type="ECO:0000256" key="5">
    <source>
        <dbReference type="SAM" id="Phobius"/>
    </source>
</evidence>
<dbReference type="EMBL" id="JBHSDC010000012">
    <property type="protein sequence ID" value="MFC4231924.1"/>
    <property type="molecule type" value="Genomic_DNA"/>
</dbReference>
<feature type="binding site" evidence="4">
    <location>
        <position position="197"/>
    </location>
    <ligand>
        <name>(6R)-10-formyltetrahydrofolate</name>
        <dbReference type="ChEBI" id="CHEBI:195366"/>
    </ligand>
</feature>
<organism evidence="7 8">
    <name type="scientific">Parasediminibacterium paludis</name>
    <dbReference type="NCBI Taxonomy" id="908966"/>
    <lineage>
        <taxon>Bacteria</taxon>
        <taxon>Pseudomonadati</taxon>
        <taxon>Bacteroidota</taxon>
        <taxon>Chitinophagia</taxon>
        <taxon>Chitinophagales</taxon>
        <taxon>Chitinophagaceae</taxon>
        <taxon>Parasediminibacterium</taxon>
    </lineage>
</organism>
<proteinExistence type="inferred from homology"/>
<dbReference type="InterPro" id="IPR036477">
    <property type="entry name" value="Formyl_transf_N_sf"/>
</dbReference>
<dbReference type="SUPFAM" id="SSF53328">
    <property type="entry name" value="Formyltransferase"/>
    <property type="match status" value="1"/>
</dbReference>
<evidence type="ECO:0000259" key="6">
    <source>
        <dbReference type="Pfam" id="PF00551"/>
    </source>
</evidence>
<feature type="site" description="Raises pKa of active site His" evidence="4">
    <location>
        <position position="240"/>
    </location>
</feature>
<keyword evidence="3 4" id="KW-0658">Purine biosynthesis</keyword>
<keyword evidence="8" id="KW-1185">Reference proteome</keyword>